<proteinExistence type="predicted"/>
<reference evidence="1 2" key="1">
    <citation type="submission" date="2021-04" db="EMBL/GenBank/DDBJ databases">
        <title>The genome sequence of type strain Ideonella paludis KCTC 32238.</title>
        <authorList>
            <person name="Liu Y."/>
        </authorList>
    </citation>
    <scope>NUCLEOTIDE SEQUENCE [LARGE SCALE GENOMIC DNA]</scope>
    <source>
        <strain evidence="1 2">KCTC 32238</strain>
    </source>
</reference>
<dbReference type="Proteomes" id="UP000672097">
    <property type="component" value="Unassembled WGS sequence"/>
</dbReference>
<evidence type="ECO:0000313" key="1">
    <source>
        <dbReference type="EMBL" id="MBQ0937861.1"/>
    </source>
</evidence>
<dbReference type="EMBL" id="JAGQDG010000011">
    <property type="protein sequence ID" value="MBQ0937861.1"/>
    <property type="molecule type" value="Genomic_DNA"/>
</dbReference>
<evidence type="ECO:0000313" key="2">
    <source>
        <dbReference type="Proteomes" id="UP000672097"/>
    </source>
</evidence>
<gene>
    <name evidence="1" type="ORF">KAK11_21240</name>
</gene>
<dbReference type="Gene3D" id="1.10.10.60">
    <property type="entry name" value="Homeodomain-like"/>
    <property type="match status" value="1"/>
</dbReference>
<protein>
    <submittedName>
        <fullName evidence="1">Uncharacterized protein</fullName>
    </submittedName>
</protein>
<comment type="caution">
    <text evidence="1">The sequence shown here is derived from an EMBL/GenBank/DDBJ whole genome shotgun (WGS) entry which is preliminary data.</text>
</comment>
<accession>A0ABS5E3B0</accession>
<sequence>MTAVATDPSGVIAVGGRQEMLAPQEVQRMVALKAPGWGTMRISKELGCCRNSIRKYLRTVPRIVAPMRYADLRFLVLPQSAITFSHSQIVLYVISLAHPVSQQSCMV</sequence>
<keyword evidence="2" id="KW-1185">Reference proteome</keyword>
<name>A0ABS5E3B0_9BURK</name>
<organism evidence="1 2">
    <name type="scientific">Ideonella paludis</name>
    <dbReference type="NCBI Taxonomy" id="1233411"/>
    <lineage>
        <taxon>Bacteria</taxon>
        <taxon>Pseudomonadati</taxon>
        <taxon>Pseudomonadota</taxon>
        <taxon>Betaproteobacteria</taxon>
        <taxon>Burkholderiales</taxon>
        <taxon>Sphaerotilaceae</taxon>
        <taxon>Ideonella</taxon>
    </lineage>
</organism>